<dbReference type="PANTHER" id="PTHR12479:SF20">
    <property type="entry name" value="PROTEIN CBG06040"/>
    <property type="match status" value="1"/>
</dbReference>
<evidence type="ECO:0000256" key="4">
    <source>
        <dbReference type="ARBA" id="ARBA00023136"/>
    </source>
</evidence>
<sequence>MTTELPINGQSASFEFNPRYRCVRNMCHVVTATKALIFVFIFFWALVITSRLPVSLTYGIFFTLVAVSTIFALKHERHGLLWPFTVYSAIFFALTLVTSVVFICLAFAFGQDIFDFFETEEIVGNTTAAPPTHERAMSGSSFFFLAAFIETVVIICTVFCYWQMIVVYRCKEYFEEKHLANMPIVVDDPQSISSAALQYALANGYDQPPPVYSDAPQPTAMDEQHKY</sequence>
<evidence type="ECO:0000256" key="5">
    <source>
        <dbReference type="SAM" id="MobiDB-lite"/>
    </source>
</evidence>
<keyword evidence="4 6" id="KW-0472">Membrane</keyword>
<reference evidence="8" key="1">
    <citation type="submission" date="2022-11" db="UniProtKB">
        <authorList>
            <consortium name="WormBaseParasite"/>
        </authorList>
    </citation>
    <scope>IDENTIFICATION</scope>
</reference>
<evidence type="ECO:0000256" key="6">
    <source>
        <dbReference type="SAM" id="Phobius"/>
    </source>
</evidence>
<proteinExistence type="predicted"/>
<keyword evidence="3 6" id="KW-1133">Transmembrane helix</keyword>
<dbReference type="GO" id="GO:0005765">
    <property type="term" value="C:lysosomal membrane"/>
    <property type="evidence" value="ECO:0007669"/>
    <property type="project" value="TreeGrafter"/>
</dbReference>
<evidence type="ECO:0000256" key="1">
    <source>
        <dbReference type="ARBA" id="ARBA00004127"/>
    </source>
</evidence>
<feature type="transmembrane region" description="Helical" evidence="6">
    <location>
        <begin position="55"/>
        <end position="73"/>
    </location>
</feature>
<dbReference type="GO" id="GO:0012505">
    <property type="term" value="C:endomembrane system"/>
    <property type="evidence" value="ECO:0007669"/>
    <property type="project" value="UniProtKB-SubCell"/>
</dbReference>
<evidence type="ECO:0000313" key="8">
    <source>
        <dbReference type="WBParaSite" id="PSAMB.scaffold249size61517.g3840.t1"/>
    </source>
</evidence>
<protein>
    <submittedName>
        <fullName evidence="8">Uncharacterized protein</fullName>
    </submittedName>
</protein>
<keyword evidence="2 6" id="KW-0812">Transmembrane</keyword>
<dbReference type="InterPro" id="IPR051115">
    <property type="entry name" value="LAPTM_transporter"/>
</dbReference>
<accession>A0A914VW07</accession>
<name>A0A914VW07_9BILA</name>
<organism evidence="7 8">
    <name type="scientific">Plectus sambesii</name>
    <dbReference type="NCBI Taxonomy" id="2011161"/>
    <lineage>
        <taxon>Eukaryota</taxon>
        <taxon>Metazoa</taxon>
        <taxon>Ecdysozoa</taxon>
        <taxon>Nematoda</taxon>
        <taxon>Chromadorea</taxon>
        <taxon>Plectida</taxon>
        <taxon>Plectina</taxon>
        <taxon>Plectoidea</taxon>
        <taxon>Plectidae</taxon>
        <taxon>Plectus</taxon>
    </lineage>
</organism>
<comment type="subcellular location">
    <subcellularLocation>
        <location evidence="1">Endomembrane system</location>
        <topology evidence="1">Multi-pass membrane protein</topology>
    </subcellularLocation>
</comment>
<dbReference type="WBParaSite" id="PSAMB.scaffold249size61517.g3840.t1">
    <property type="protein sequence ID" value="PSAMB.scaffold249size61517.g3840.t1"/>
    <property type="gene ID" value="PSAMB.scaffold249size61517.g3840"/>
</dbReference>
<keyword evidence="7" id="KW-1185">Reference proteome</keyword>
<evidence type="ECO:0000313" key="7">
    <source>
        <dbReference type="Proteomes" id="UP000887566"/>
    </source>
</evidence>
<feature type="region of interest" description="Disordered" evidence="5">
    <location>
        <begin position="208"/>
        <end position="227"/>
    </location>
</feature>
<feature type="transmembrane region" description="Helical" evidence="6">
    <location>
        <begin position="29"/>
        <end position="49"/>
    </location>
</feature>
<dbReference type="PANTHER" id="PTHR12479">
    <property type="entry name" value="LYSOSOMAL-ASSOCIATED TRANSMEMBRANE PROTEIN"/>
    <property type="match status" value="1"/>
</dbReference>
<dbReference type="Proteomes" id="UP000887566">
    <property type="component" value="Unplaced"/>
</dbReference>
<evidence type="ECO:0000256" key="3">
    <source>
        <dbReference type="ARBA" id="ARBA00022989"/>
    </source>
</evidence>
<feature type="transmembrane region" description="Helical" evidence="6">
    <location>
        <begin position="142"/>
        <end position="162"/>
    </location>
</feature>
<evidence type="ECO:0000256" key="2">
    <source>
        <dbReference type="ARBA" id="ARBA00022692"/>
    </source>
</evidence>
<dbReference type="AlphaFoldDB" id="A0A914VW07"/>
<feature type="transmembrane region" description="Helical" evidence="6">
    <location>
        <begin position="85"/>
        <end position="109"/>
    </location>
</feature>